<feature type="region of interest" description="Disordered" evidence="1">
    <location>
        <begin position="101"/>
        <end position="147"/>
    </location>
</feature>
<dbReference type="EMBL" id="JBBWWQ010000002">
    <property type="protein sequence ID" value="KAK8954630.1"/>
    <property type="molecule type" value="Genomic_DNA"/>
</dbReference>
<comment type="caution">
    <text evidence="2">The sequence shown here is derived from an EMBL/GenBank/DDBJ whole genome shotgun (WGS) entry which is preliminary data.</text>
</comment>
<gene>
    <name evidence="2" type="ORF">KSP39_PZI001740</name>
</gene>
<keyword evidence="3" id="KW-1185">Reference proteome</keyword>
<sequence>MHVPYGRRGVNEENQSIICASSLKSQPVARKNRNGIFYLWVEIIGLARRGIIRKFDHVGGAGWKKKRPEGRGQVGWMTCRFRRSFESVHCGGDSCKCSQMEKRKAEEEEEEPRRACYNGERDISPQTPNKHSTKHHPLSSLSPSPPL</sequence>
<evidence type="ECO:0000313" key="2">
    <source>
        <dbReference type="EMBL" id="KAK8954630.1"/>
    </source>
</evidence>
<reference evidence="2 3" key="1">
    <citation type="journal article" date="2022" name="Nat. Plants">
        <title>Genomes of leafy and leafless Platanthera orchids illuminate the evolution of mycoheterotrophy.</title>
        <authorList>
            <person name="Li M.H."/>
            <person name="Liu K.W."/>
            <person name="Li Z."/>
            <person name="Lu H.C."/>
            <person name="Ye Q.L."/>
            <person name="Zhang D."/>
            <person name="Wang J.Y."/>
            <person name="Li Y.F."/>
            <person name="Zhong Z.M."/>
            <person name="Liu X."/>
            <person name="Yu X."/>
            <person name="Liu D.K."/>
            <person name="Tu X.D."/>
            <person name="Liu B."/>
            <person name="Hao Y."/>
            <person name="Liao X.Y."/>
            <person name="Jiang Y.T."/>
            <person name="Sun W.H."/>
            <person name="Chen J."/>
            <person name="Chen Y.Q."/>
            <person name="Ai Y."/>
            <person name="Zhai J.W."/>
            <person name="Wu S.S."/>
            <person name="Zhou Z."/>
            <person name="Hsiao Y.Y."/>
            <person name="Wu W.L."/>
            <person name="Chen Y.Y."/>
            <person name="Lin Y.F."/>
            <person name="Hsu J.L."/>
            <person name="Li C.Y."/>
            <person name="Wang Z.W."/>
            <person name="Zhao X."/>
            <person name="Zhong W.Y."/>
            <person name="Ma X.K."/>
            <person name="Ma L."/>
            <person name="Huang J."/>
            <person name="Chen G.Z."/>
            <person name="Huang M.Z."/>
            <person name="Huang L."/>
            <person name="Peng D.H."/>
            <person name="Luo Y.B."/>
            <person name="Zou S.Q."/>
            <person name="Chen S.P."/>
            <person name="Lan S."/>
            <person name="Tsai W.C."/>
            <person name="Van de Peer Y."/>
            <person name="Liu Z.J."/>
        </authorList>
    </citation>
    <scope>NUCLEOTIDE SEQUENCE [LARGE SCALE GENOMIC DNA]</scope>
    <source>
        <strain evidence="2">Lor287</strain>
    </source>
</reference>
<proteinExistence type="predicted"/>
<protein>
    <submittedName>
        <fullName evidence="2">Uncharacterized protein</fullName>
    </submittedName>
</protein>
<evidence type="ECO:0000313" key="3">
    <source>
        <dbReference type="Proteomes" id="UP001418222"/>
    </source>
</evidence>
<dbReference type="Proteomes" id="UP001418222">
    <property type="component" value="Unassembled WGS sequence"/>
</dbReference>
<name>A0AAP0C0A8_9ASPA</name>
<feature type="compositionally biased region" description="Low complexity" evidence="1">
    <location>
        <begin position="138"/>
        <end position="147"/>
    </location>
</feature>
<accession>A0AAP0C0A8</accession>
<evidence type="ECO:0000256" key="1">
    <source>
        <dbReference type="SAM" id="MobiDB-lite"/>
    </source>
</evidence>
<organism evidence="2 3">
    <name type="scientific">Platanthera zijinensis</name>
    <dbReference type="NCBI Taxonomy" id="2320716"/>
    <lineage>
        <taxon>Eukaryota</taxon>
        <taxon>Viridiplantae</taxon>
        <taxon>Streptophyta</taxon>
        <taxon>Embryophyta</taxon>
        <taxon>Tracheophyta</taxon>
        <taxon>Spermatophyta</taxon>
        <taxon>Magnoliopsida</taxon>
        <taxon>Liliopsida</taxon>
        <taxon>Asparagales</taxon>
        <taxon>Orchidaceae</taxon>
        <taxon>Orchidoideae</taxon>
        <taxon>Orchideae</taxon>
        <taxon>Orchidinae</taxon>
        <taxon>Platanthera</taxon>
    </lineage>
</organism>
<feature type="compositionally biased region" description="Basic and acidic residues" evidence="1">
    <location>
        <begin position="101"/>
        <end position="123"/>
    </location>
</feature>
<dbReference type="AlphaFoldDB" id="A0AAP0C0A8"/>